<dbReference type="PROSITE" id="PS00113">
    <property type="entry name" value="ADENYLATE_KINASE"/>
    <property type="match status" value="1"/>
</dbReference>
<dbReference type="PRINTS" id="PR00094">
    <property type="entry name" value="ADENYLTKNASE"/>
</dbReference>
<dbReference type="GO" id="GO:0004017">
    <property type="term" value="F:AMP kinase activity"/>
    <property type="evidence" value="ECO:0007669"/>
    <property type="project" value="UniProtKB-EC"/>
</dbReference>
<keyword evidence="3 4" id="KW-0418">Kinase</keyword>
<keyword evidence="2" id="KW-0547">Nucleotide-binding</keyword>
<gene>
    <name evidence="4" type="ORF">MNBD_GAMMA01-336</name>
</gene>
<accession>A0A3B0VRB0</accession>
<dbReference type="SUPFAM" id="SSF52540">
    <property type="entry name" value="P-loop containing nucleoside triphosphate hydrolases"/>
    <property type="match status" value="1"/>
</dbReference>
<dbReference type="EMBL" id="UOEW01000082">
    <property type="protein sequence ID" value="VAW34786.1"/>
    <property type="molecule type" value="Genomic_DNA"/>
</dbReference>
<proteinExistence type="inferred from homology"/>
<sequence length="187" mass="20681">MRLVLLGAPGSGKGTQAKLLKKQFNIPHISTGDLLRAAVTAKTNLGLAAKQIMDAGQLVSDDIVLGMLKQRLLQDDAKAGFILDGFPRNLAQADMLDELLTEINMPAQHAILIEVDPQEVVARIAKRALEEDRADDTETIVRDRIKIYQTQTAPVVEHYKNQKILSEVLGQGNIEQVQHRILSVLRF</sequence>
<reference evidence="4" key="1">
    <citation type="submission" date="2018-06" db="EMBL/GenBank/DDBJ databases">
        <authorList>
            <person name="Zhirakovskaya E."/>
        </authorList>
    </citation>
    <scope>NUCLEOTIDE SEQUENCE</scope>
</reference>
<dbReference type="NCBIfam" id="NF011105">
    <property type="entry name" value="PRK14532.1"/>
    <property type="match status" value="1"/>
</dbReference>
<dbReference type="NCBIfam" id="NF011104">
    <property type="entry name" value="PRK14531.1"/>
    <property type="match status" value="1"/>
</dbReference>
<dbReference type="CDD" id="cd01428">
    <property type="entry name" value="ADK"/>
    <property type="match status" value="1"/>
</dbReference>
<dbReference type="EC" id="2.7.4.3" evidence="4"/>
<dbReference type="HAMAP" id="MF_00235">
    <property type="entry name" value="Adenylate_kinase_Adk"/>
    <property type="match status" value="1"/>
</dbReference>
<dbReference type="AlphaFoldDB" id="A0A3B0VRB0"/>
<dbReference type="NCBIfam" id="NF011101">
    <property type="entry name" value="PRK14528.1"/>
    <property type="match status" value="1"/>
</dbReference>
<evidence type="ECO:0000256" key="1">
    <source>
        <dbReference type="ARBA" id="ARBA00022679"/>
    </source>
</evidence>
<protein>
    <submittedName>
        <fullName evidence="4">Adenylate kinase</fullName>
        <ecNumber evidence="4">2.7.4.3</ecNumber>
    </submittedName>
</protein>
<keyword evidence="1 4" id="KW-0808">Transferase</keyword>
<dbReference type="InterPro" id="IPR000850">
    <property type="entry name" value="Adenylat/UMP-CMP_kin"/>
</dbReference>
<dbReference type="Pfam" id="PF00406">
    <property type="entry name" value="ADK"/>
    <property type="match status" value="1"/>
</dbReference>
<dbReference type="GO" id="GO:0005524">
    <property type="term" value="F:ATP binding"/>
    <property type="evidence" value="ECO:0007669"/>
    <property type="project" value="InterPro"/>
</dbReference>
<dbReference type="PANTHER" id="PTHR23359">
    <property type="entry name" value="NUCLEOTIDE KINASE"/>
    <property type="match status" value="1"/>
</dbReference>
<name>A0A3B0VRB0_9ZZZZ</name>
<dbReference type="Gene3D" id="3.40.50.300">
    <property type="entry name" value="P-loop containing nucleotide triphosphate hydrolases"/>
    <property type="match status" value="1"/>
</dbReference>
<dbReference type="InterPro" id="IPR027417">
    <property type="entry name" value="P-loop_NTPase"/>
</dbReference>
<evidence type="ECO:0000256" key="3">
    <source>
        <dbReference type="ARBA" id="ARBA00022777"/>
    </source>
</evidence>
<dbReference type="NCBIfam" id="NF011100">
    <property type="entry name" value="PRK14527.1"/>
    <property type="match status" value="1"/>
</dbReference>
<organism evidence="4">
    <name type="scientific">hydrothermal vent metagenome</name>
    <dbReference type="NCBI Taxonomy" id="652676"/>
    <lineage>
        <taxon>unclassified sequences</taxon>
        <taxon>metagenomes</taxon>
        <taxon>ecological metagenomes</taxon>
    </lineage>
</organism>
<dbReference type="NCBIfam" id="NF001381">
    <property type="entry name" value="PRK00279.1-3"/>
    <property type="match status" value="1"/>
</dbReference>
<evidence type="ECO:0000313" key="4">
    <source>
        <dbReference type="EMBL" id="VAW34786.1"/>
    </source>
</evidence>
<dbReference type="InterPro" id="IPR033690">
    <property type="entry name" value="Adenylat_kinase_CS"/>
</dbReference>
<evidence type="ECO:0000256" key="2">
    <source>
        <dbReference type="ARBA" id="ARBA00022741"/>
    </source>
</evidence>